<comment type="caution">
    <text evidence="2">The sequence shown here is derived from an EMBL/GenBank/DDBJ whole genome shotgun (WGS) entry which is preliminary data.</text>
</comment>
<evidence type="ECO:0000313" key="2">
    <source>
        <dbReference type="EMBL" id="GAA0476736.1"/>
    </source>
</evidence>
<evidence type="ECO:0000259" key="1">
    <source>
        <dbReference type="Pfam" id="PF01458"/>
    </source>
</evidence>
<keyword evidence="3" id="KW-1185">Reference proteome</keyword>
<dbReference type="Pfam" id="PF01458">
    <property type="entry name" value="SUFBD_core"/>
    <property type="match status" value="1"/>
</dbReference>
<dbReference type="EMBL" id="BAAAEM010000002">
    <property type="protein sequence ID" value="GAA0476736.1"/>
    <property type="molecule type" value="Genomic_DNA"/>
</dbReference>
<reference evidence="2 3" key="1">
    <citation type="journal article" date="2019" name="Int. J. Syst. Evol. Microbiol.">
        <title>The Global Catalogue of Microorganisms (GCM) 10K type strain sequencing project: providing services to taxonomists for standard genome sequencing and annotation.</title>
        <authorList>
            <consortium name="The Broad Institute Genomics Platform"/>
            <consortium name="The Broad Institute Genome Sequencing Center for Infectious Disease"/>
            <person name="Wu L."/>
            <person name="Ma J."/>
        </authorList>
    </citation>
    <scope>NUCLEOTIDE SEQUENCE [LARGE SCALE GENOMIC DNA]</scope>
    <source>
        <strain evidence="2 3">JCM 14162</strain>
    </source>
</reference>
<gene>
    <name evidence="2" type="ORF">GCM10009096_18190</name>
</gene>
<evidence type="ECO:0000313" key="3">
    <source>
        <dbReference type="Proteomes" id="UP001500713"/>
    </source>
</evidence>
<feature type="domain" description="SUF system FeS cluster assembly SufBD core" evidence="1">
    <location>
        <begin position="59"/>
        <end position="223"/>
    </location>
</feature>
<dbReference type="InterPro" id="IPR037284">
    <property type="entry name" value="SUF_FeS_clus_asmbl_SufBD_sf"/>
</dbReference>
<dbReference type="InterPro" id="IPR055346">
    <property type="entry name" value="Fe-S_cluster_assembly_SufBD"/>
</dbReference>
<sequence length="256" mass="27255">MTATLPLPTKRDEAWRYADLKALEPVWPKLDGPERLAVAAGETASRQITELPMIEGVGIVDLDITVGDNANFALHVLASAADYGRIQVKVTLGKGAHFELGGAILGSGTQTLEIVTETIHAEPDATSNQVVRSVLADKATGSFLGKINVARDAQKTDAAQSVKAMLLDRTATANAKPELEIFADDVKCAHGATVGELDKQALFYMASRGLSPERAQQLMLQAFIADAFVSMDDDAAREAIESKALEVLESLGENLP</sequence>
<dbReference type="PANTHER" id="PTHR43575:SF1">
    <property type="entry name" value="PROTEIN ABCI7, CHLOROPLASTIC"/>
    <property type="match status" value="1"/>
</dbReference>
<dbReference type="RefSeq" id="WP_229954847.1">
    <property type="nucleotide sequence ID" value="NZ_BAAAEM010000002.1"/>
</dbReference>
<dbReference type="PANTHER" id="PTHR43575">
    <property type="entry name" value="PROTEIN ABCI7, CHLOROPLASTIC"/>
    <property type="match status" value="1"/>
</dbReference>
<name>A0ABN1AHM0_9SPHN</name>
<dbReference type="Proteomes" id="UP001500713">
    <property type="component" value="Unassembled WGS sequence"/>
</dbReference>
<organism evidence="2 3">
    <name type="scientific">Parasphingorhabdus litoris</name>
    <dbReference type="NCBI Taxonomy" id="394733"/>
    <lineage>
        <taxon>Bacteria</taxon>
        <taxon>Pseudomonadati</taxon>
        <taxon>Pseudomonadota</taxon>
        <taxon>Alphaproteobacteria</taxon>
        <taxon>Sphingomonadales</taxon>
        <taxon>Sphingomonadaceae</taxon>
        <taxon>Parasphingorhabdus</taxon>
    </lineage>
</organism>
<dbReference type="InterPro" id="IPR000825">
    <property type="entry name" value="SUF_FeS_clus_asmbl_SufBD_core"/>
</dbReference>
<proteinExistence type="predicted"/>
<dbReference type="SUPFAM" id="SSF101960">
    <property type="entry name" value="Stabilizer of iron transporter SufD"/>
    <property type="match status" value="1"/>
</dbReference>
<accession>A0ABN1AHM0</accession>
<protein>
    <recommendedName>
        <fullName evidence="1">SUF system FeS cluster assembly SufBD core domain-containing protein</fullName>
    </recommendedName>
</protein>